<protein>
    <submittedName>
        <fullName evidence="2">Uncharacterized protein</fullName>
    </submittedName>
</protein>
<evidence type="ECO:0000313" key="2">
    <source>
        <dbReference type="EMBL" id="GAG29714.1"/>
    </source>
</evidence>
<organism evidence="2">
    <name type="scientific">marine sediment metagenome</name>
    <dbReference type="NCBI Taxonomy" id="412755"/>
    <lineage>
        <taxon>unclassified sequences</taxon>
        <taxon>metagenomes</taxon>
        <taxon>ecological metagenomes</taxon>
    </lineage>
</organism>
<dbReference type="AlphaFoldDB" id="X0WFH2"/>
<accession>X0WFH2</accession>
<gene>
    <name evidence="2" type="ORF">S01H1_64481</name>
</gene>
<proteinExistence type="predicted"/>
<comment type="caution">
    <text evidence="2">The sequence shown here is derived from an EMBL/GenBank/DDBJ whole genome shotgun (WGS) entry which is preliminary data.</text>
</comment>
<sequence length="90" mass="10306">MPNYTGGHTAALSPDAVQTAIDGVAWEEYMREQQPGYLSARDEFFFHQSTDDKMVWVWDEDSNVGKFNETDEQETIVSSDTRIGNQKTKR</sequence>
<evidence type="ECO:0000256" key="1">
    <source>
        <dbReference type="SAM" id="MobiDB-lite"/>
    </source>
</evidence>
<dbReference type="EMBL" id="BARS01042503">
    <property type="protein sequence ID" value="GAG29714.1"/>
    <property type="molecule type" value="Genomic_DNA"/>
</dbReference>
<feature type="compositionally biased region" description="Polar residues" evidence="1">
    <location>
        <begin position="75"/>
        <end position="90"/>
    </location>
</feature>
<feature type="non-terminal residue" evidence="2">
    <location>
        <position position="90"/>
    </location>
</feature>
<name>X0WFH2_9ZZZZ</name>
<reference evidence="2" key="1">
    <citation type="journal article" date="2014" name="Front. Microbiol.">
        <title>High frequency of phylogenetically diverse reductive dehalogenase-homologous genes in deep subseafloor sedimentary metagenomes.</title>
        <authorList>
            <person name="Kawai M."/>
            <person name="Futagami T."/>
            <person name="Toyoda A."/>
            <person name="Takaki Y."/>
            <person name="Nishi S."/>
            <person name="Hori S."/>
            <person name="Arai W."/>
            <person name="Tsubouchi T."/>
            <person name="Morono Y."/>
            <person name="Uchiyama I."/>
            <person name="Ito T."/>
            <person name="Fujiyama A."/>
            <person name="Inagaki F."/>
            <person name="Takami H."/>
        </authorList>
    </citation>
    <scope>NUCLEOTIDE SEQUENCE</scope>
    <source>
        <strain evidence="2">Expedition CK06-06</strain>
    </source>
</reference>
<feature type="region of interest" description="Disordered" evidence="1">
    <location>
        <begin position="69"/>
        <end position="90"/>
    </location>
</feature>